<keyword evidence="1" id="KW-1133">Transmembrane helix</keyword>
<dbReference type="RefSeq" id="WP_095669890.1">
    <property type="nucleotide sequence ID" value="NZ_BEXJ01000001.1"/>
</dbReference>
<organism evidence="2 3">
    <name type="scientific">Lactobacillus gasseri</name>
    <dbReference type="NCBI Taxonomy" id="1596"/>
    <lineage>
        <taxon>Bacteria</taxon>
        <taxon>Bacillati</taxon>
        <taxon>Bacillota</taxon>
        <taxon>Bacilli</taxon>
        <taxon>Lactobacillales</taxon>
        <taxon>Lactobacillaceae</taxon>
        <taxon>Lactobacillus</taxon>
    </lineage>
</organism>
<dbReference type="AlphaFoldDB" id="A0AB33ZQT1"/>
<evidence type="ECO:0000256" key="1">
    <source>
        <dbReference type="SAM" id="Phobius"/>
    </source>
</evidence>
<feature type="transmembrane region" description="Helical" evidence="1">
    <location>
        <begin position="56"/>
        <end position="76"/>
    </location>
</feature>
<evidence type="ECO:0000313" key="3">
    <source>
        <dbReference type="Proteomes" id="UP000250668"/>
    </source>
</evidence>
<feature type="transmembrane region" description="Helical" evidence="1">
    <location>
        <begin position="6"/>
        <end position="25"/>
    </location>
</feature>
<dbReference type="Proteomes" id="UP000250668">
    <property type="component" value="Unassembled WGS sequence"/>
</dbReference>
<name>A0AB33ZQT1_LACGS</name>
<proteinExistence type="predicted"/>
<accession>A0AB33ZQT1</accession>
<evidence type="ECO:0000313" key="2">
    <source>
        <dbReference type="EMBL" id="GBA94445.1"/>
    </source>
</evidence>
<feature type="transmembrane region" description="Helical" evidence="1">
    <location>
        <begin position="34"/>
        <end position="50"/>
    </location>
</feature>
<comment type="caution">
    <text evidence="2">The sequence shown here is derived from an EMBL/GenBank/DDBJ whole genome shotgun (WGS) entry which is preliminary data.</text>
</comment>
<sequence>MPVGYISIILLLLIILVDIVVSLKLHKLVKTSDVSNILILGIVTMVIFALKDLSSFSWSSAIAIIFMSIVVLKDFYDEYQLQVKDGKNEKTSK</sequence>
<gene>
    <name evidence="2" type="ORF">LJCM1025_01080</name>
</gene>
<protein>
    <submittedName>
        <fullName evidence="2">Uncharacterized protein</fullName>
    </submittedName>
</protein>
<keyword evidence="1" id="KW-0472">Membrane</keyword>
<keyword evidence="1" id="KW-0812">Transmembrane</keyword>
<dbReference type="EMBL" id="BEXJ01000001">
    <property type="protein sequence ID" value="GBA94445.1"/>
    <property type="molecule type" value="Genomic_DNA"/>
</dbReference>
<reference evidence="2 3" key="1">
    <citation type="journal article" date="2018" name="Int. J. Syst. Evol. Microbiol.">
        <title>Lactobacillus paragasseri sp. nov., a sister taxon of Lactobacillus gasseri, based on whole-genome sequence analyses.</title>
        <authorList>
            <person name="Tanizawa Y."/>
            <person name="Tada I."/>
            <person name="Kobayashi H."/>
            <person name="Endo A."/>
            <person name="Maeno S."/>
            <person name="Toyoda A."/>
            <person name="Arita M."/>
            <person name="Nakamura Y."/>
            <person name="Sakamoto M."/>
            <person name="Ohkuma M."/>
            <person name="Tohno M."/>
        </authorList>
    </citation>
    <scope>NUCLEOTIDE SEQUENCE [LARGE SCALE GENOMIC DNA]</scope>
    <source>
        <strain evidence="2 3">JCM 1025</strain>
    </source>
</reference>